<dbReference type="STRING" id="913774.A0A0C3DDL8"/>
<sequence length="296" mass="34136">MVEVTKPTDPTGLILEAWAQGYMVGSIIIMICITVSNIKRKILLHKLILLELVLGILHGTFIFNNPPIYGWYLSVTATFLIISWSLHNAVAWIKTRPFLSRRTSIIFIVTVALVQPYWALEIYADFTYFNNINDIYLRTRVFEALFRDPWWVYTTCCLLYSIRTCYHFGFFEFMRISPRFAIMILAMILSIIFTVLDICAVTGTLKEALPIGINPFWKLAFVFRLLADSVILDDFKTALDKLSHYNLSRIEDQERSEPTVPPDVTIAGWRRPETNESAGSWVGVRTEIKVESFPMK</sequence>
<evidence type="ECO:0000313" key="2">
    <source>
        <dbReference type="EMBL" id="KIN00058.1"/>
    </source>
</evidence>
<keyword evidence="1" id="KW-0812">Transmembrane</keyword>
<name>A0A0C3DDL8_OIDMZ</name>
<dbReference type="EMBL" id="KN832878">
    <property type="protein sequence ID" value="KIN00058.1"/>
    <property type="molecule type" value="Genomic_DNA"/>
</dbReference>
<feature type="transmembrane region" description="Helical" evidence="1">
    <location>
        <begin position="69"/>
        <end position="93"/>
    </location>
</feature>
<feature type="transmembrane region" description="Helical" evidence="1">
    <location>
        <begin position="105"/>
        <end position="124"/>
    </location>
</feature>
<keyword evidence="3" id="KW-1185">Reference proteome</keyword>
<organism evidence="2 3">
    <name type="scientific">Oidiodendron maius (strain Zn)</name>
    <dbReference type="NCBI Taxonomy" id="913774"/>
    <lineage>
        <taxon>Eukaryota</taxon>
        <taxon>Fungi</taxon>
        <taxon>Dikarya</taxon>
        <taxon>Ascomycota</taxon>
        <taxon>Pezizomycotina</taxon>
        <taxon>Leotiomycetes</taxon>
        <taxon>Leotiomycetes incertae sedis</taxon>
        <taxon>Myxotrichaceae</taxon>
        <taxon>Oidiodendron</taxon>
    </lineage>
</organism>
<evidence type="ECO:0000313" key="3">
    <source>
        <dbReference type="Proteomes" id="UP000054321"/>
    </source>
</evidence>
<proteinExistence type="predicted"/>
<dbReference type="Proteomes" id="UP000054321">
    <property type="component" value="Unassembled WGS sequence"/>
</dbReference>
<keyword evidence="1" id="KW-0472">Membrane</keyword>
<feature type="transmembrane region" description="Helical" evidence="1">
    <location>
        <begin position="150"/>
        <end position="168"/>
    </location>
</feature>
<dbReference type="InParanoid" id="A0A0C3DDL8"/>
<feature type="transmembrane region" description="Helical" evidence="1">
    <location>
        <begin position="17"/>
        <end position="36"/>
    </location>
</feature>
<dbReference type="PANTHER" id="PTHR42029">
    <property type="entry name" value="AN04G07800"/>
    <property type="match status" value="1"/>
</dbReference>
<protein>
    <submittedName>
        <fullName evidence="2">Uncharacterized protein</fullName>
    </submittedName>
</protein>
<gene>
    <name evidence="2" type="ORF">OIDMADRAFT_42917</name>
</gene>
<evidence type="ECO:0000256" key="1">
    <source>
        <dbReference type="SAM" id="Phobius"/>
    </source>
</evidence>
<reference evidence="3" key="2">
    <citation type="submission" date="2015-01" db="EMBL/GenBank/DDBJ databases">
        <title>Evolutionary Origins and Diversification of the Mycorrhizal Mutualists.</title>
        <authorList>
            <consortium name="DOE Joint Genome Institute"/>
            <consortium name="Mycorrhizal Genomics Consortium"/>
            <person name="Kohler A."/>
            <person name="Kuo A."/>
            <person name="Nagy L.G."/>
            <person name="Floudas D."/>
            <person name="Copeland A."/>
            <person name="Barry K.W."/>
            <person name="Cichocki N."/>
            <person name="Veneault-Fourrey C."/>
            <person name="LaButti K."/>
            <person name="Lindquist E.A."/>
            <person name="Lipzen A."/>
            <person name="Lundell T."/>
            <person name="Morin E."/>
            <person name="Murat C."/>
            <person name="Riley R."/>
            <person name="Ohm R."/>
            <person name="Sun H."/>
            <person name="Tunlid A."/>
            <person name="Henrissat B."/>
            <person name="Grigoriev I.V."/>
            <person name="Hibbett D.S."/>
            <person name="Martin F."/>
        </authorList>
    </citation>
    <scope>NUCLEOTIDE SEQUENCE [LARGE SCALE GENOMIC DNA]</scope>
    <source>
        <strain evidence="3">Zn</strain>
    </source>
</reference>
<feature type="transmembrane region" description="Helical" evidence="1">
    <location>
        <begin position="43"/>
        <end position="63"/>
    </location>
</feature>
<dbReference type="AlphaFoldDB" id="A0A0C3DDL8"/>
<dbReference type="PANTHER" id="PTHR42029:SF3">
    <property type="entry name" value="AN04G07800"/>
    <property type="match status" value="1"/>
</dbReference>
<keyword evidence="1" id="KW-1133">Transmembrane helix</keyword>
<feature type="transmembrane region" description="Helical" evidence="1">
    <location>
        <begin position="180"/>
        <end position="203"/>
    </location>
</feature>
<accession>A0A0C3DDL8</accession>
<reference evidence="2 3" key="1">
    <citation type="submission" date="2014-04" db="EMBL/GenBank/DDBJ databases">
        <authorList>
            <consortium name="DOE Joint Genome Institute"/>
            <person name="Kuo A."/>
            <person name="Martino E."/>
            <person name="Perotto S."/>
            <person name="Kohler A."/>
            <person name="Nagy L.G."/>
            <person name="Floudas D."/>
            <person name="Copeland A."/>
            <person name="Barry K.W."/>
            <person name="Cichocki N."/>
            <person name="Veneault-Fourrey C."/>
            <person name="LaButti K."/>
            <person name="Lindquist E.A."/>
            <person name="Lipzen A."/>
            <person name="Lundell T."/>
            <person name="Morin E."/>
            <person name="Murat C."/>
            <person name="Sun H."/>
            <person name="Tunlid A."/>
            <person name="Henrissat B."/>
            <person name="Grigoriev I.V."/>
            <person name="Hibbett D.S."/>
            <person name="Martin F."/>
            <person name="Nordberg H.P."/>
            <person name="Cantor M.N."/>
            <person name="Hua S.X."/>
        </authorList>
    </citation>
    <scope>NUCLEOTIDE SEQUENCE [LARGE SCALE GENOMIC DNA]</scope>
    <source>
        <strain evidence="2 3">Zn</strain>
    </source>
</reference>
<dbReference type="OrthoDB" id="5420247at2759"/>
<dbReference type="HOGENOM" id="CLU_033830_1_0_1"/>